<gene>
    <name evidence="2" type="ORF">BDFB_007070</name>
</gene>
<keyword evidence="1" id="KW-0472">Membrane</keyword>
<evidence type="ECO:0000313" key="2">
    <source>
        <dbReference type="EMBL" id="RZC39075.1"/>
    </source>
</evidence>
<keyword evidence="3" id="KW-1185">Reference proteome</keyword>
<keyword evidence="1" id="KW-1133">Transmembrane helix</keyword>
<reference evidence="2 3" key="1">
    <citation type="submission" date="2017-03" db="EMBL/GenBank/DDBJ databases">
        <title>Genome of the blue death feigning beetle - Asbolus verrucosus.</title>
        <authorList>
            <person name="Rider S.D."/>
        </authorList>
    </citation>
    <scope>NUCLEOTIDE SEQUENCE [LARGE SCALE GENOMIC DNA]</scope>
    <source>
        <strain evidence="2">Butters</strain>
        <tissue evidence="2">Head and leg muscle</tissue>
    </source>
</reference>
<sequence length="125" mass="14467">MSRKEQEPSVVTAPPENFSLKNTIFNNLISIASTTEENNDVWYPVVFNENSSLYFRKFEKYDDLFFYPNYSLMNTSFSLNVSVNRTFTNYYQPDETIKIVTMIGTAILLGFIILATVIGKNKNFM</sequence>
<keyword evidence="1" id="KW-0812">Transmembrane</keyword>
<protein>
    <submittedName>
        <fullName evidence="2">Uncharacterized protein</fullName>
    </submittedName>
</protein>
<comment type="caution">
    <text evidence="2">The sequence shown here is derived from an EMBL/GenBank/DDBJ whole genome shotgun (WGS) entry which is preliminary data.</text>
</comment>
<name>A0A482W278_ASBVE</name>
<proteinExistence type="predicted"/>
<dbReference type="Proteomes" id="UP000292052">
    <property type="component" value="Unassembled WGS sequence"/>
</dbReference>
<dbReference type="OrthoDB" id="6777146at2759"/>
<feature type="transmembrane region" description="Helical" evidence="1">
    <location>
        <begin position="99"/>
        <end position="119"/>
    </location>
</feature>
<evidence type="ECO:0000256" key="1">
    <source>
        <dbReference type="SAM" id="Phobius"/>
    </source>
</evidence>
<evidence type="ECO:0000313" key="3">
    <source>
        <dbReference type="Proteomes" id="UP000292052"/>
    </source>
</evidence>
<organism evidence="2 3">
    <name type="scientific">Asbolus verrucosus</name>
    <name type="common">Desert ironclad beetle</name>
    <dbReference type="NCBI Taxonomy" id="1661398"/>
    <lineage>
        <taxon>Eukaryota</taxon>
        <taxon>Metazoa</taxon>
        <taxon>Ecdysozoa</taxon>
        <taxon>Arthropoda</taxon>
        <taxon>Hexapoda</taxon>
        <taxon>Insecta</taxon>
        <taxon>Pterygota</taxon>
        <taxon>Neoptera</taxon>
        <taxon>Endopterygota</taxon>
        <taxon>Coleoptera</taxon>
        <taxon>Polyphaga</taxon>
        <taxon>Cucujiformia</taxon>
        <taxon>Tenebrionidae</taxon>
        <taxon>Pimeliinae</taxon>
        <taxon>Asbolus</taxon>
    </lineage>
</organism>
<dbReference type="AlphaFoldDB" id="A0A482W278"/>
<accession>A0A482W278</accession>
<dbReference type="EMBL" id="QDEB01037687">
    <property type="protein sequence ID" value="RZC39075.1"/>
    <property type="molecule type" value="Genomic_DNA"/>
</dbReference>